<accession>A0A4P6JHN3</accession>
<keyword evidence="2" id="KW-1133">Transmembrane helix</keyword>
<dbReference type="AlphaFoldDB" id="A0A4P6JHN3"/>
<evidence type="ECO:0000313" key="4">
    <source>
        <dbReference type="Proteomes" id="UP000290365"/>
    </source>
</evidence>
<reference evidence="3 4" key="1">
    <citation type="submission" date="2019-01" db="EMBL/GenBank/DDBJ databases">
        <title>Ktedonosporobacter rubrisoli SCAWS-G2.</title>
        <authorList>
            <person name="Huang Y."/>
            <person name="Yan B."/>
        </authorList>
    </citation>
    <scope>NUCLEOTIDE SEQUENCE [LARGE SCALE GENOMIC DNA]</scope>
    <source>
        <strain evidence="3 4">SCAWS-G2</strain>
    </source>
</reference>
<sequence>MSKAKRRKYTQPKNAQQRLPKSRRTKSQRHIPLWSLIGAIMLIVSGIVGLFVFMAHQQDEQLSTGSSVALKAMRELSSSTISQVGQGIAQNSLHTLTDTPTWKSAAGKPVFLYVGAEYCPFCAAQRWAVITALSRFGTLSSLTPLLSAEEHIPSFTFHGASYTSQYLDLQAIETEDNAQQPLDSLTAEQQQMMKQYDRPPYVEDTGKIPFIDIANQHVSLGAYFSPEILQNHSYQDIAGQLKDPHSQICKAIVGAANLLTAAICHTTGNQPASACSIAPIPDIQNSLALALSNQQSLAQSGSTVAFPFTASLPRQIAESLPPERSRW</sequence>
<dbReference type="Proteomes" id="UP000290365">
    <property type="component" value="Chromosome"/>
</dbReference>
<name>A0A4P6JHN3_KTERU</name>
<protein>
    <submittedName>
        <fullName evidence="3">DUF929 domain-containing protein</fullName>
    </submittedName>
</protein>
<dbReference type="KEGG" id="kbs:EPA93_00400"/>
<proteinExistence type="predicted"/>
<dbReference type="RefSeq" id="WP_129885133.1">
    <property type="nucleotide sequence ID" value="NZ_CP035758.1"/>
</dbReference>
<feature type="compositionally biased region" description="Basic residues" evidence="1">
    <location>
        <begin position="1"/>
        <end position="10"/>
    </location>
</feature>
<evidence type="ECO:0000256" key="1">
    <source>
        <dbReference type="SAM" id="MobiDB-lite"/>
    </source>
</evidence>
<keyword evidence="2" id="KW-0812">Transmembrane</keyword>
<dbReference type="EMBL" id="CP035758">
    <property type="protein sequence ID" value="QBD74534.1"/>
    <property type="molecule type" value="Genomic_DNA"/>
</dbReference>
<dbReference type="InterPro" id="IPR009272">
    <property type="entry name" value="DUF929"/>
</dbReference>
<feature type="region of interest" description="Disordered" evidence="1">
    <location>
        <begin position="1"/>
        <end position="26"/>
    </location>
</feature>
<feature type="transmembrane region" description="Helical" evidence="2">
    <location>
        <begin position="31"/>
        <end position="54"/>
    </location>
</feature>
<evidence type="ECO:0000256" key="2">
    <source>
        <dbReference type="SAM" id="Phobius"/>
    </source>
</evidence>
<keyword evidence="4" id="KW-1185">Reference proteome</keyword>
<dbReference type="Pfam" id="PF06053">
    <property type="entry name" value="DUF929"/>
    <property type="match status" value="1"/>
</dbReference>
<organism evidence="3 4">
    <name type="scientific">Ktedonosporobacter rubrisoli</name>
    <dbReference type="NCBI Taxonomy" id="2509675"/>
    <lineage>
        <taxon>Bacteria</taxon>
        <taxon>Bacillati</taxon>
        <taxon>Chloroflexota</taxon>
        <taxon>Ktedonobacteria</taxon>
        <taxon>Ktedonobacterales</taxon>
        <taxon>Ktedonosporobacteraceae</taxon>
        <taxon>Ktedonosporobacter</taxon>
    </lineage>
</organism>
<dbReference type="OrthoDB" id="154333at2"/>
<gene>
    <name evidence="3" type="ORF">EPA93_00400</name>
</gene>
<keyword evidence="2" id="KW-0472">Membrane</keyword>
<evidence type="ECO:0000313" key="3">
    <source>
        <dbReference type="EMBL" id="QBD74534.1"/>
    </source>
</evidence>